<sequence>MALISKKLTSYLKDHFIFCGNNIILQNDKLPDEKVLNRCFELNVASDWFNDEEYNFSAVELEKDCPVPAGCQEIALRSYFWESRQNSSIVTKASRAKGLLNFRKNKRFCSYCGFPLKDDEHFVAKFCPNCDRQYFPQLEPAVIIVVQKEKQILLAEHKNRNDGVFSCIAGFVETGETIEQTVVREVKEETGLNVKNIRYAGSQAWPYPDQLMLAFYCDWESGEIKIQEEELKQAKWFDLDKLPKIPPPGSVAYNLINGLFEQNSF</sequence>
<dbReference type="InterPro" id="IPR015797">
    <property type="entry name" value="NUDIX_hydrolase-like_dom_sf"/>
</dbReference>
<dbReference type="GO" id="GO:0046872">
    <property type="term" value="F:metal ion binding"/>
    <property type="evidence" value="ECO:0007669"/>
    <property type="project" value="UniProtKB-KW"/>
</dbReference>
<dbReference type="SUPFAM" id="SSF55811">
    <property type="entry name" value="Nudix"/>
    <property type="match status" value="1"/>
</dbReference>
<dbReference type="Proteomes" id="UP000190395">
    <property type="component" value="Unassembled WGS sequence"/>
</dbReference>
<evidence type="ECO:0000256" key="3">
    <source>
        <dbReference type="ARBA" id="ARBA00022723"/>
    </source>
</evidence>
<dbReference type="RefSeq" id="WP_078931102.1">
    <property type="nucleotide sequence ID" value="NZ_FUXC01000007.1"/>
</dbReference>
<dbReference type="NCBIfam" id="NF001299">
    <property type="entry name" value="PRK00241.1"/>
    <property type="match status" value="1"/>
</dbReference>
<dbReference type="PANTHER" id="PTHR11383:SF3">
    <property type="entry name" value="NAD(P)H PYROPHOSPHATASE NUDT13, MITOCHONDRIAL"/>
    <property type="match status" value="1"/>
</dbReference>
<evidence type="ECO:0000256" key="4">
    <source>
        <dbReference type="ARBA" id="ARBA00022801"/>
    </source>
</evidence>
<evidence type="ECO:0000259" key="8">
    <source>
        <dbReference type="PROSITE" id="PS51462"/>
    </source>
</evidence>
<dbReference type="GeneID" id="303367596"/>
<keyword evidence="3" id="KW-0479">Metal-binding</keyword>
<evidence type="ECO:0000256" key="5">
    <source>
        <dbReference type="ARBA" id="ARBA00022842"/>
    </source>
</evidence>
<keyword evidence="6" id="KW-0520">NAD</keyword>
<feature type="domain" description="Nudix hydrolase" evidence="8">
    <location>
        <begin position="136"/>
        <end position="259"/>
    </location>
</feature>
<dbReference type="AlphaFoldDB" id="A0A1T4NWE8"/>
<dbReference type="Pfam" id="PF00293">
    <property type="entry name" value="NUDIX"/>
    <property type="match status" value="1"/>
</dbReference>
<dbReference type="Gene3D" id="3.90.79.10">
    <property type="entry name" value="Nucleoside Triphosphate Pyrophosphohydrolase"/>
    <property type="match status" value="1"/>
</dbReference>
<dbReference type="InterPro" id="IPR000086">
    <property type="entry name" value="NUDIX_hydrolase_dom"/>
</dbReference>
<comment type="similarity">
    <text evidence="7">Belongs to the Nudix hydrolase family.</text>
</comment>
<dbReference type="PANTHER" id="PTHR11383">
    <property type="entry name" value="NUCLEOSIDE DIPHOSPHATE-LINKED MOIETY X MOTIF 13"/>
    <property type="match status" value="1"/>
</dbReference>
<keyword evidence="10" id="KW-1185">Reference proteome</keyword>
<dbReference type="GO" id="GO:0016787">
    <property type="term" value="F:hydrolase activity"/>
    <property type="evidence" value="ECO:0007669"/>
    <property type="project" value="UniProtKB-KW"/>
</dbReference>
<proteinExistence type="inferred from homology"/>
<evidence type="ECO:0000313" key="9">
    <source>
        <dbReference type="EMBL" id="SJZ83569.1"/>
    </source>
</evidence>
<dbReference type="Gene3D" id="3.90.79.20">
    <property type="match status" value="1"/>
</dbReference>
<dbReference type="InterPro" id="IPR020084">
    <property type="entry name" value="NUDIX_hydrolase_CS"/>
</dbReference>
<dbReference type="EC" id="3.6.1.22" evidence="2"/>
<keyword evidence="5" id="KW-0460">Magnesium</keyword>
<protein>
    <recommendedName>
        <fullName evidence="2">NAD(+) diphosphatase</fullName>
        <ecNumber evidence="2">3.6.1.22</ecNumber>
    </recommendedName>
</protein>
<dbReference type="PROSITE" id="PS00893">
    <property type="entry name" value="NUDIX_BOX"/>
    <property type="match status" value="1"/>
</dbReference>
<dbReference type="EMBL" id="FUXC01000007">
    <property type="protein sequence ID" value="SJZ83569.1"/>
    <property type="molecule type" value="Genomic_DNA"/>
</dbReference>
<dbReference type="InterPro" id="IPR049734">
    <property type="entry name" value="NudC-like_C"/>
</dbReference>
<accession>A0A1T4NWE8</accession>
<dbReference type="PROSITE" id="PS51462">
    <property type="entry name" value="NUDIX"/>
    <property type="match status" value="1"/>
</dbReference>
<evidence type="ECO:0000256" key="2">
    <source>
        <dbReference type="ARBA" id="ARBA00012381"/>
    </source>
</evidence>
<keyword evidence="4 7" id="KW-0378">Hydrolase</keyword>
<organism evidence="9 10">
    <name type="scientific">Treponema berlinense</name>
    <dbReference type="NCBI Taxonomy" id="225004"/>
    <lineage>
        <taxon>Bacteria</taxon>
        <taxon>Pseudomonadati</taxon>
        <taxon>Spirochaetota</taxon>
        <taxon>Spirochaetia</taxon>
        <taxon>Spirochaetales</taxon>
        <taxon>Treponemataceae</taxon>
        <taxon>Treponema</taxon>
    </lineage>
</organism>
<dbReference type="OrthoDB" id="9787476at2"/>
<evidence type="ECO:0000313" key="10">
    <source>
        <dbReference type="Proteomes" id="UP000190395"/>
    </source>
</evidence>
<evidence type="ECO:0000256" key="1">
    <source>
        <dbReference type="ARBA" id="ARBA00001946"/>
    </source>
</evidence>
<dbReference type="PRINTS" id="PR00502">
    <property type="entry name" value="NUDIXFAMILY"/>
</dbReference>
<name>A0A1T4NWE8_9SPIR</name>
<dbReference type="InterPro" id="IPR020476">
    <property type="entry name" value="Nudix_hydrolase"/>
</dbReference>
<dbReference type="CDD" id="cd03429">
    <property type="entry name" value="NUDIX_NADH_pyrophosphatase_Nudt13"/>
    <property type="match status" value="1"/>
</dbReference>
<dbReference type="STRING" id="225004.SAMN02745152_01361"/>
<reference evidence="9 10" key="1">
    <citation type="submission" date="2017-02" db="EMBL/GenBank/DDBJ databases">
        <authorList>
            <person name="Peterson S.W."/>
        </authorList>
    </citation>
    <scope>NUCLEOTIDE SEQUENCE [LARGE SCALE GENOMIC DNA]</scope>
    <source>
        <strain evidence="9 10">ATCC BAA-909</strain>
    </source>
</reference>
<evidence type="ECO:0000256" key="7">
    <source>
        <dbReference type="RuleBase" id="RU003476"/>
    </source>
</evidence>
<comment type="cofactor">
    <cofactor evidence="1">
        <name>Mg(2+)</name>
        <dbReference type="ChEBI" id="CHEBI:18420"/>
    </cofactor>
</comment>
<gene>
    <name evidence="9" type="ORF">SAMN02745152_01361</name>
</gene>
<evidence type="ECO:0000256" key="6">
    <source>
        <dbReference type="ARBA" id="ARBA00023027"/>
    </source>
</evidence>